<name>A0A9D1V316_9FIRM</name>
<gene>
    <name evidence="1" type="ORF">H9865_03545</name>
</gene>
<proteinExistence type="predicted"/>
<sequence>MSAQEKMQFEEWVKTLCPWDREWAQQMVAEGGTSGGNPVLRGFLSPTEDINAVVTRIGAMPLELVDTTGNPQFFSFALEQARQTNPNGLMTSGKTVEELSQPGTVTFMCKDGLGWRTCRRRWRN</sequence>
<dbReference type="EMBL" id="DXFW01000009">
    <property type="protein sequence ID" value="HIX05173.1"/>
    <property type="molecule type" value="Genomic_DNA"/>
</dbReference>
<dbReference type="Proteomes" id="UP000824193">
    <property type="component" value="Unassembled WGS sequence"/>
</dbReference>
<comment type="caution">
    <text evidence="1">The sequence shown here is derived from an EMBL/GenBank/DDBJ whole genome shotgun (WGS) entry which is preliminary data.</text>
</comment>
<organism evidence="1 2">
    <name type="scientific">Candidatus Allofournierella pullicola</name>
    <dbReference type="NCBI Taxonomy" id="2838596"/>
    <lineage>
        <taxon>Bacteria</taxon>
        <taxon>Bacillati</taxon>
        <taxon>Bacillota</taxon>
        <taxon>Clostridia</taxon>
        <taxon>Eubacteriales</taxon>
        <taxon>Oscillospiraceae</taxon>
        <taxon>Allofournierella</taxon>
    </lineage>
</organism>
<evidence type="ECO:0000313" key="2">
    <source>
        <dbReference type="Proteomes" id="UP000824193"/>
    </source>
</evidence>
<reference evidence="1" key="2">
    <citation type="submission" date="2021-04" db="EMBL/GenBank/DDBJ databases">
        <authorList>
            <person name="Gilroy R."/>
        </authorList>
    </citation>
    <scope>NUCLEOTIDE SEQUENCE</scope>
    <source>
        <strain evidence="1">2239</strain>
    </source>
</reference>
<reference evidence="1" key="1">
    <citation type="journal article" date="2021" name="PeerJ">
        <title>Extensive microbial diversity within the chicken gut microbiome revealed by metagenomics and culture.</title>
        <authorList>
            <person name="Gilroy R."/>
            <person name="Ravi A."/>
            <person name="Getino M."/>
            <person name="Pursley I."/>
            <person name="Horton D.L."/>
            <person name="Alikhan N.F."/>
            <person name="Baker D."/>
            <person name="Gharbi K."/>
            <person name="Hall N."/>
            <person name="Watson M."/>
            <person name="Adriaenssens E.M."/>
            <person name="Foster-Nyarko E."/>
            <person name="Jarju S."/>
            <person name="Secka A."/>
            <person name="Antonio M."/>
            <person name="Oren A."/>
            <person name="Chaudhuri R.R."/>
            <person name="La Ragione R."/>
            <person name="Hildebrand F."/>
            <person name="Pallen M.J."/>
        </authorList>
    </citation>
    <scope>NUCLEOTIDE SEQUENCE</scope>
    <source>
        <strain evidence="1">2239</strain>
    </source>
</reference>
<accession>A0A9D1V316</accession>
<evidence type="ECO:0000313" key="1">
    <source>
        <dbReference type="EMBL" id="HIX05173.1"/>
    </source>
</evidence>
<protein>
    <submittedName>
        <fullName evidence="1">Uncharacterized protein</fullName>
    </submittedName>
</protein>
<dbReference type="AlphaFoldDB" id="A0A9D1V316"/>